<proteinExistence type="predicted"/>
<dbReference type="AlphaFoldDB" id="A0A7V8FW76"/>
<dbReference type="Proteomes" id="UP000462435">
    <property type="component" value="Unassembled WGS sequence"/>
</dbReference>
<dbReference type="SUPFAM" id="SSF143422">
    <property type="entry name" value="Transposase IS200-like"/>
    <property type="match status" value="1"/>
</dbReference>
<reference evidence="4" key="1">
    <citation type="journal article" date="2020" name="MBio">
        <title>Horizontal gene transfer to a defensive symbiont with a reduced genome amongst a multipartite beetle microbiome.</title>
        <authorList>
            <person name="Waterworth S.C."/>
            <person name="Florez L.V."/>
            <person name="Rees E.R."/>
            <person name="Hertweck C."/>
            <person name="Kaltenpoth M."/>
            <person name="Kwan J.C."/>
        </authorList>
    </citation>
    <scope>NUCLEOTIDE SEQUENCE [LARGE SCALE GENOMIC DNA]</scope>
</reference>
<dbReference type="PANTHER" id="PTHR34322">
    <property type="entry name" value="TRANSPOSASE, Y1_TNP DOMAIN-CONTAINING"/>
    <property type="match status" value="1"/>
</dbReference>
<comment type="caution">
    <text evidence="3">The sequence shown here is derived from an EMBL/GenBank/DDBJ whole genome shotgun (WGS) entry which is preliminary data.</text>
</comment>
<organism evidence="3 4">
    <name type="scientific">Herbaspirillum frisingense</name>
    <dbReference type="NCBI Taxonomy" id="92645"/>
    <lineage>
        <taxon>Bacteria</taxon>
        <taxon>Pseudomonadati</taxon>
        <taxon>Pseudomonadota</taxon>
        <taxon>Betaproteobacteria</taxon>
        <taxon>Burkholderiales</taxon>
        <taxon>Oxalobacteraceae</taxon>
        <taxon>Herbaspirillum</taxon>
    </lineage>
</organism>
<dbReference type="GO" id="GO:0004803">
    <property type="term" value="F:transposase activity"/>
    <property type="evidence" value="ECO:0007669"/>
    <property type="project" value="InterPro"/>
</dbReference>
<evidence type="ECO:0000313" key="4">
    <source>
        <dbReference type="Proteomes" id="UP000462435"/>
    </source>
</evidence>
<dbReference type="EMBL" id="WNDX01000070">
    <property type="protein sequence ID" value="KAF1042957.1"/>
    <property type="molecule type" value="Genomic_DNA"/>
</dbReference>
<dbReference type="PANTHER" id="PTHR34322:SF2">
    <property type="entry name" value="TRANSPOSASE IS200-LIKE DOMAIN-CONTAINING PROTEIN"/>
    <property type="match status" value="1"/>
</dbReference>
<feature type="domain" description="Transposase IS200-like" evidence="2">
    <location>
        <begin position="9"/>
        <end position="124"/>
    </location>
</feature>
<dbReference type="InterPro" id="IPR002686">
    <property type="entry name" value="Transposase_17"/>
</dbReference>
<dbReference type="SMART" id="SM01321">
    <property type="entry name" value="Y1_Tnp"/>
    <property type="match status" value="1"/>
</dbReference>
<gene>
    <name evidence="3" type="ORF">GAK35_02448</name>
</gene>
<dbReference type="Pfam" id="PF01797">
    <property type="entry name" value="Y1_Tnp"/>
    <property type="match status" value="1"/>
</dbReference>
<name>A0A7V8FW76_9BURK</name>
<evidence type="ECO:0000256" key="1">
    <source>
        <dbReference type="SAM" id="MobiDB-lite"/>
    </source>
</evidence>
<evidence type="ECO:0000259" key="2">
    <source>
        <dbReference type="SMART" id="SM01321"/>
    </source>
</evidence>
<protein>
    <recommendedName>
        <fullName evidence="2">Transposase IS200-like domain-containing protein</fullName>
    </recommendedName>
</protein>
<dbReference type="GO" id="GO:0003677">
    <property type="term" value="F:DNA binding"/>
    <property type="evidence" value="ECO:0007669"/>
    <property type="project" value="InterPro"/>
</dbReference>
<evidence type="ECO:0000313" key="3">
    <source>
        <dbReference type="EMBL" id="KAF1042957.1"/>
    </source>
</evidence>
<sequence length="246" mass="27907">MARLPRLVVPHQPHHVIQRGHDGLVIFRDADDHLAFLGWLKDAARQFKVAIHAYVLMPDHLHLLATPADDQGLARMMQWIGRHYVPYFNQKHGRSGTLWQGRYRATVIDAELYLLAICRYIELNPVRNGLATAPAQYPWSSYMHHIGAKQDGLITDHPMYWSIGNTPFDREIAYRQLTEEGLPAAEVARITDATLKGWALGSEDFKAGLERQTRRRVSPAKRGRPAIVRPETAPGETSDPQDKQAI</sequence>
<accession>A0A7V8FW76</accession>
<feature type="region of interest" description="Disordered" evidence="1">
    <location>
        <begin position="209"/>
        <end position="246"/>
    </location>
</feature>
<dbReference type="GO" id="GO:0006313">
    <property type="term" value="P:DNA transposition"/>
    <property type="evidence" value="ECO:0007669"/>
    <property type="project" value="InterPro"/>
</dbReference>
<dbReference type="InterPro" id="IPR036515">
    <property type="entry name" value="Transposase_17_sf"/>
</dbReference>
<feature type="compositionally biased region" description="Basic residues" evidence="1">
    <location>
        <begin position="213"/>
        <end position="224"/>
    </location>
</feature>
<dbReference type="Gene3D" id="3.30.70.1290">
    <property type="entry name" value="Transposase IS200-like"/>
    <property type="match status" value="1"/>
</dbReference>